<keyword evidence="1" id="KW-0472">Membrane</keyword>
<evidence type="ECO:0000256" key="1">
    <source>
        <dbReference type="SAM" id="Phobius"/>
    </source>
</evidence>
<feature type="transmembrane region" description="Helical" evidence="1">
    <location>
        <begin position="7"/>
        <end position="26"/>
    </location>
</feature>
<name>A0ABS3NHS7_9GAMM</name>
<comment type="caution">
    <text evidence="2">The sequence shown here is derived from an EMBL/GenBank/DDBJ whole genome shotgun (WGS) entry which is preliminary data.</text>
</comment>
<evidence type="ECO:0000313" key="3">
    <source>
        <dbReference type="Proteomes" id="UP000664882"/>
    </source>
</evidence>
<dbReference type="EMBL" id="JAGDFX010000010">
    <property type="protein sequence ID" value="MBO1519948.1"/>
    <property type="molecule type" value="Genomic_DNA"/>
</dbReference>
<feature type="transmembrane region" description="Helical" evidence="1">
    <location>
        <begin position="149"/>
        <end position="170"/>
    </location>
</feature>
<organism evidence="2 3">
    <name type="scientific">Oceanisphaera pacifica</name>
    <dbReference type="NCBI Taxonomy" id="2818389"/>
    <lineage>
        <taxon>Bacteria</taxon>
        <taxon>Pseudomonadati</taxon>
        <taxon>Pseudomonadota</taxon>
        <taxon>Gammaproteobacteria</taxon>
        <taxon>Aeromonadales</taxon>
        <taxon>Aeromonadaceae</taxon>
        <taxon>Oceanisphaera</taxon>
    </lineage>
</organism>
<evidence type="ECO:0000313" key="2">
    <source>
        <dbReference type="EMBL" id="MBO1519948.1"/>
    </source>
</evidence>
<feature type="transmembrane region" description="Helical" evidence="1">
    <location>
        <begin position="117"/>
        <end position="137"/>
    </location>
</feature>
<keyword evidence="3" id="KW-1185">Reference proteome</keyword>
<feature type="transmembrane region" description="Helical" evidence="1">
    <location>
        <begin position="32"/>
        <end position="53"/>
    </location>
</feature>
<reference evidence="2 3" key="1">
    <citation type="submission" date="2021-03" db="EMBL/GenBank/DDBJ databases">
        <title>Oceanisphaera sp. nov., isolated from the intestine.</title>
        <authorList>
            <person name="Zhao L.-H."/>
            <person name="Shi L.-F."/>
        </authorList>
    </citation>
    <scope>NUCLEOTIDE SEQUENCE [LARGE SCALE GENOMIC DNA]</scope>
    <source>
        <strain evidence="2 3">DM8</strain>
    </source>
</reference>
<feature type="transmembrane region" description="Helical" evidence="1">
    <location>
        <begin position="284"/>
        <end position="303"/>
    </location>
</feature>
<feature type="transmembrane region" description="Helical" evidence="1">
    <location>
        <begin position="65"/>
        <end position="87"/>
    </location>
</feature>
<feature type="transmembrane region" description="Helical" evidence="1">
    <location>
        <begin position="93"/>
        <end position="110"/>
    </location>
</feature>
<sequence length="357" mass="39319">MRNLLPAFFLACAWFWCIGGFLPVLLDHDFSVVAFWVFFTVNITGAALFGFVLDSRRRARFLARFSFLSQLFSVVVIAYHFVFMAWISTLLNSALPITGFIAAGSAFFTLRRKLIGLSVLIFMATLALFVIALSYPAPNLEPIPASDGVIHYVLPLALGFLLAPYFDLTFHRAFAASPNPKVSFFIGFMVLFAILLIGMLYSTSILSAFITGQGLAHAALPWLVGLWVMQMGFTTAAHLCELEKTPWFERKFALPAIIVVGLLCGFHLGIDLLAPELTFAFGDLVYRSLLFIIGVVFPVLLIFGGINARSLIAVAFLTPCYTLGFLVSTDYAPALSLGMAGLAIMMITWRKSLFQQA</sequence>
<feature type="transmembrane region" description="Helical" evidence="1">
    <location>
        <begin position="310"/>
        <end position="327"/>
    </location>
</feature>
<keyword evidence="1" id="KW-0812">Transmembrane</keyword>
<keyword evidence="1" id="KW-1133">Transmembrane helix</keyword>
<feature type="transmembrane region" description="Helical" evidence="1">
    <location>
        <begin position="333"/>
        <end position="349"/>
    </location>
</feature>
<accession>A0ABS3NHS7</accession>
<proteinExistence type="predicted"/>
<feature type="transmembrane region" description="Helical" evidence="1">
    <location>
        <begin position="252"/>
        <end position="272"/>
    </location>
</feature>
<gene>
    <name evidence="2" type="ORF">J3U76_09970</name>
</gene>
<dbReference type="RefSeq" id="WP_208005821.1">
    <property type="nucleotide sequence ID" value="NZ_JAGDFX010000010.1"/>
</dbReference>
<feature type="transmembrane region" description="Helical" evidence="1">
    <location>
        <begin position="222"/>
        <end position="240"/>
    </location>
</feature>
<dbReference type="Proteomes" id="UP000664882">
    <property type="component" value="Unassembled WGS sequence"/>
</dbReference>
<feature type="transmembrane region" description="Helical" evidence="1">
    <location>
        <begin position="182"/>
        <end position="210"/>
    </location>
</feature>
<protein>
    <submittedName>
        <fullName evidence="2">Uncharacterized protein</fullName>
    </submittedName>
</protein>